<feature type="non-terminal residue" evidence="1">
    <location>
        <position position="48"/>
    </location>
</feature>
<accession>A0A0F8ZBZ6</accession>
<proteinExistence type="predicted"/>
<gene>
    <name evidence="1" type="ORF">LCGC14_2988710</name>
</gene>
<dbReference type="SUPFAM" id="SSF89550">
    <property type="entry name" value="PHP domain-like"/>
    <property type="match status" value="1"/>
</dbReference>
<sequence length="48" mass="5232">MPEVTEVNKQIVALSRETDIPVVATADSHYIHPDDAPDQDVLLCIGTN</sequence>
<dbReference type="AlphaFoldDB" id="A0A0F8ZBZ6"/>
<comment type="caution">
    <text evidence="1">The sequence shown here is derived from an EMBL/GenBank/DDBJ whole genome shotgun (WGS) entry which is preliminary data.</text>
</comment>
<evidence type="ECO:0000313" key="1">
    <source>
        <dbReference type="EMBL" id="KKK63994.1"/>
    </source>
</evidence>
<dbReference type="Gene3D" id="3.20.20.140">
    <property type="entry name" value="Metal-dependent hydrolases"/>
    <property type="match status" value="1"/>
</dbReference>
<dbReference type="EMBL" id="LAZR01061235">
    <property type="protein sequence ID" value="KKK63994.1"/>
    <property type="molecule type" value="Genomic_DNA"/>
</dbReference>
<organism evidence="1">
    <name type="scientific">marine sediment metagenome</name>
    <dbReference type="NCBI Taxonomy" id="412755"/>
    <lineage>
        <taxon>unclassified sequences</taxon>
        <taxon>metagenomes</taxon>
        <taxon>ecological metagenomes</taxon>
    </lineage>
</organism>
<dbReference type="InterPro" id="IPR016195">
    <property type="entry name" value="Pol/histidinol_Pase-like"/>
</dbReference>
<protein>
    <recommendedName>
        <fullName evidence="2">PHP domain-containing protein</fullName>
    </recommendedName>
</protein>
<reference evidence="1" key="1">
    <citation type="journal article" date="2015" name="Nature">
        <title>Complex archaea that bridge the gap between prokaryotes and eukaryotes.</title>
        <authorList>
            <person name="Spang A."/>
            <person name="Saw J.H."/>
            <person name="Jorgensen S.L."/>
            <person name="Zaremba-Niedzwiedzka K."/>
            <person name="Martijn J."/>
            <person name="Lind A.E."/>
            <person name="van Eijk R."/>
            <person name="Schleper C."/>
            <person name="Guy L."/>
            <person name="Ettema T.J."/>
        </authorList>
    </citation>
    <scope>NUCLEOTIDE SEQUENCE</scope>
</reference>
<evidence type="ECO:0008006" key="2">
    <source>
        <dbReference type="Google" id="ProtNLM"/>
    </source>
</evidence>
<name>A0A0F8ZBZ6_9ZZZZ</name>